<name>U2CBJ0_9BACE</name>
<organism evidence="1 2">
    <name type="scientific">Bacteroides pyogenes F0041</name>
    <dbReference type="NCBI Taxonomy" id="1321819"/>
    <lineage>
        <taxon>Bacteria</taxon>
        <taxon>Pseudomonadati</taxon>
        <taxon>Bacteroidota</taxon>
        <taxon>Bacteroidia</taxon>
        <taxon>Bacteroidales</taxon>
        <taxon>Bacteroidaceae</taxon>
        <taxon>Bacteroides</taxon>
    </lineage>
</organism>
<dbReference type="EMBL" id="AWSV01000163">
    <property type="protein sequence ID" value="ERI81383.1"/>
    <property type="molecule type" value="Genomic_DNA"/>
</dbReference>
<dbReference type="HOGENOM" id="CLU_3285199_0_0_10"/>
<evidence type="ECO:0000313" key="2">
    <source>
        <dbReference type="Proteomes" id="UP000016496"/>
    </source>
</evidence>
<evidence type="ECO:0000313" key="1">
    <source>
        <dbReference type="EMBL" id="ERI81383.1"/>
    </source>
</evidence>
<reference evidence="1 2" key="1">
    <citation type="submission" date="2013-08" db="EMBL/GenBank/DDBJ databases">
        <authorList>
            <person name="Weinstock G."/>
            <person name="Sodergren E."/>
            <person name="Wylie T."/>
            <person name="Fulton L."/>
            <person name="Fulton R."/>
            <person name="Fronick C."/>
            <person name="O'Laughlin M."/>
            <person name="Godfrey J."/>
            <person name="Miner T."/>
            <person name="Herter B."/>
            <person name="Appelbaum E."/>
            <person name="Cordes M."/>
            <person name="Lek S."/>
            <person name="Wollam A."/>
            <person name="Pepin K.H."/>
            <person name="Palsikar V.B."/>
            <person name="Mitreva M."/>
            <person name="Wilson R.K."/>
        </authorList>
    </citation>
    <scope>NUCLEOTIDE SEQUENCE [LARGE SCALE GENOMIC DNA]</scope>
    <source>
        <strain evidence="1 2">F0041</strain>
    </source>
</reference>
<gene>
    <name evidence="1" type="ORF">HMPREF1981_03244</name>
</gene>
<dbReference type="Proteomes" id="UP000016496">
    <property type="component" value="Unassembled WGS sequence"/>
</dbReference>
<comment type="caution">
    <text evidence="1">The sequence shown here is derived from an EMBL/GenBank/DDBJ whole genome shotgun (WGS) entry which is preliminary data.</text>
</comment>
<dbReference type="AlphaFoldDB" id="U2CBJ0"/>
<protein>
    <submittedName>
        <fullName evidence="1">Uncharacterized protein</fullName>
    </submittedName>
</protein>
<accession>U2CBJ0</accession>
<proteinExistence type="predicted"/>
<sequence length="40" mass="4630">MNKQKCSKLGRCFFRERNRGFAGLKRGDFSRKSVILCGMC</sequence>